<reference evidence="1" key="1">
    <citation type="journal article" date="2014" name="Genome Biol. Evol.">
        <title>Pangenome evidence for extensive interdomain horizontal transfer affecting lineage core and shell genes in uncultured planktonic thaumarchaeota and euryarchaeota.</title>
        <authorList>
            <person name="Deschamps P."/>
            <person name="Zivanovic Y."/>
            <person name="Moreira D."/>
            <person name="Rodriguez-Valera F."/>
            <person name="Lopez-Garcia P."/>
        </authorList>
    </citation>
    <scope>NUCLEOTIDE SEQUENCE</scope>
</reference>
<accession>A0A075GBQ4</accession>
<protein>
    <submittedName>
        <fullName evidence="1">Uncharacterized protein</fullName>
    </submittedName>
</protein>
<sequence>MQLEWHDMKRISTIALVLLVAAGSLAQAEQNPIPRIAWYGNLTDGLAEAKRSGRPILLVSGAPSCLGVPGVW</sequence>
<name>A0A075GBQ4_9EURY</name>
<evidence type="ECO:0000313" key="1">
    <source>
        <dbReference type="EMBL" id="AIF01496.1"/>
    </source>
</evidence>
<dbReference type="AlphaFoldDB" id="A0A075GBQ4"/>
<organism evidence="1">
    <name type="scientific">uncultured marine group II/III euryarchaeote KM3_149_A03</name>
    <dbReference type="NCBI Taxonomy" id="1457884"/>
    <lineage>
        <taxon>Archaea</taxon>
        <taxon>Methanobacteriati</taxon>
        <taxon>Methanobacteriota</taxon>
        <taxon>environmental samples</taxon>
    </lineage>
</organism>
<proteinExistence type="predicted"/>
<dbReference type="EMBL" id="KF900622">
    <property type="protein sequence ID" value="AIF01496.1"/>
    <property type="molecule type" value="Genomic_DNA"/>
</dbReference>